<dbReference type="EMBL" id="MEHK01000002">
    <property type="protein sequence ID" value="OEJ22469.1"/>
    <property type="molecule type" value="Genomic_DNA"/>
</dbReference>
<accession>A0A1E5P074</accession>
<gene>
    <name evidence="1" type="ORF">BGK67_33600</name>
</gene>
<comment type="caution">
    <text evidence="1">The sequence shown here is derived from an EMBL/GenBank/DDBJ whole genome shotgun (WGS) entry which is preliminary data.</text>
</comment>
<dbReference type="STRING" id="36818.BGK67_33600"/>
<sequence length="457" mass="50168">MAGVTNPQAPFLWLPAQDDGPEALTLVVDTPKGTHIRRIPPALPLPAHIDHGPGAEEATHRAAATWGMPDFVFQQAAHAAKGSGRRELGDRLLLAGRRGAVVQVKARTIAPKADAQEIVWIQKVAAKAMSQAKGTVRQLRMMPAYMVNGRDRAMQVDGNAFEWIAVFLLDHPHVPRDTVVTWQPLGMPAIALTRRDWDFLFDQLRSTTAVLDYLFRAAGEPAVPLGDEPVRYYELAAADADAPPRPIDTELVGAGGTLFSVPQLPQAPAGGDGTNVHRVLRIILEDIALTPFGEPMTELNRFTVLSDLDRLPVSARAEWGHLLLDMLRDVPDVPAGNCKWRFRRMLYEDGTRQLIVGAATRFDRTIQVAFTAYVQLRHHEVTTRTGRTDESSTLGVLLTPRRNGRPWDTSTVRVHGDLEIPSGDLKLYSDVWNRAFEEGDAVDHSRAGRPPAAPAAG</sequence>
<protein>
    <submittedName>
        <fullName evidence="1">Uncharacterized protein</fullName>
    </submittedName>
</protein>
<organism evidence="1 2">
    <name type="scientific">Streptomyces subrutilus</name>
    <dbReference type="NCBI Taxonomy" id="36818"/>
    <lineage>
        <taxon>Bacteria</taxon>
        <taxon>Bacillati</taxon>
        <taxon>Actinomycetota</taxon>
        <taxon>Actinomycetes</taxon>
        <taxon>Kitasatosporales</taxon>
        <taxon>Streptomycetaceae</taxon>
        <taxon>Streptomyces</taxon>
    </lineage>
</organism>
<dbReference type="AlphaFoldDB" id="A0A1E5P074"/>
<proteinExistence type="predicted"/>
<name>A0A1E5P074_9ACTN</name>
<keyword evidence="2" id="KW-1185">Reference proteome</keyword>
<evidence type="ECO:0000313" key="1">
    <source>
        <dbReference type="EMBL" id="OEJ22469.1"/>
    </source>
</evidence>
<evidence type="ECO:0000313" key="2">
    <source>
        <dbReference type="Proteomes" id="UP000095705"/>
    </source>
</evidence>
<dbReference type="Proteomes" id="UP000095705">
    <property type="component" value="Unassembled WGS sequence"/>
</dbReference>
<reference evidence="1 2" key="1">
    <citation type="submission" date="2016-08" db="EMBL/GenBank/DDBJ databases">
        <title>The complete genome of Streptomyces subrutilus 10-1-1.</title>
        <authorList>
            <person name="Chen X."/>
        </authorList>
    </citation>
    <scope>NUCLEOTIDE SEQUENCE [LARGE SCALE GENOMIC DNA]</scope>
    <source>
        <strain evidence="1 2">10-1-1</strain>
    </source>
</reference>